<dbReference type="SUPFAM" id="SSF55681">
    <property type="entry name" value="Class II aaRS and biotin synthetases"/>
    <property type="match status" value="1"/>
</dbReference>
<keyword evidence="1" id="KW-0092">Biotin</keyword>
<feature type="domain" description="BPL/LPL catalytic" evidence="4">
    <location>
        <begin position="1"/>
        <end position="87"/>
    </location>
</feature>
<proteinExistence type="predicted"/>
<keyword evidence="6" id="KW-1185">Reference proteome</keyword>
<dbReference type="Pfam" id="PF02237">
    <property type="entry name" value="BPL_C"/>
    <property type="match status" value="1"/>
</dbReference>
<dbReference type="PANTHER" id="PTHR12835">
    <property type="entry name" value="BIOTIN PROTEIN LIGASE"/>
    <property type="match status" value="1"/>
</dbReference>
<feature type="compositionally biased region" description="Basic and acidic residues" evidence="3">
    <location>
        <begin position="166"/>
        <end position="177"/>
    </location>
</feature>
<name>A0ABR9VXK4_9MICO</name>
<dbReference type="Proteomes" id="UP000644727">
    <property type="component" value="Unassembled WGS sequence"/>
</dbReference>
<dbReference type="Gene3D" id="2.30.30.100">
    <property type="match status" value="1"/>
</dbReference>
<sequence length="193" mass="19702">MGLKWPNDIHTSDGRKLGGILVEGHGADGVLVGIGLNLRGPVRDAGGAEVPGAAWLLGPGSLTGRVDTPAAVEQLRRALAGQLLAGVLREVRILGSTGGDARESGTLDRYTVTCLTLGRRVQVEPLGATSTPVAPSGASGTAQAIDDRGRLVLRTAEGALVSVDVGDVRHGPRESGRHATMRNAGEGAEGPTR</sequence>
<accession>A0ABR9VXK4</accession>
<dbReference type="EMBL" id="JADEYR010000001">
    <property type="protein sequence ID" value="MBE9402919.1"/>
    <property type="molecule type" value="Genomic_DNA"/>
</dbReference>
<comment type="caution">
    <text evidence="5">The sequence shown here is derived from an EMBL/GenBank/DDBJ whole genome shotgun (WGS) entry which is preliminary data.</text>
</comment>
<dbReference type="InterPro" id="IPR045864">
    <property type="entry name" value="aa-tRNA-synth_II/BPL/LPL"/>
</dbReference>
<evidence type="ECO:0000313" key="5">
    <source>
        <dbReference type="EMBL" id="MBE9402919.1"/>
    </source>
</evidence>
<gene>
    <name evidence="5" type="ORF">IOE58_01450</name>
</gene>
<dbReference type="RefSeq" id="WP_193864659.1">
    <property type="nucleotide sequence ID" value="NZ_JADEYR010000001.1"/>
</dbReference>
<evidence type="ECO:0000256" key="2">
    <source>
        <dbReference type="ARBA" id="ARBA00024227"/>
    </source>
</evidence>
<protein>
    <recommendedName>
        <fullName evidence="2">biotin--[biotin carboxyl-carrier protein] ligase</fullName>
        <ecNumber evidence="2">6.3.4.15</ecNumber>
    </recommendedName>
</protein>
<evidence type="ECO:0000313" key="6">
    <source>
        <dbReference type="Proteomes" id="UP000644727"/>
    </source>
</evidence>
<evidence type="ECO:0000256" key="3">
    <source>
        <dbReference type="SAM" id="MobiDB-lite"/>
    </source>
</evidence>
<dbReference type="InterPro" id="IPR003142">
    <property type="entry name" value="BPL_C"/>
</dbReference>
<dbReference type="EC" id="6.3.4.15" evidence="2"/>
<dbReference type="PROSITE" id="PS51733">
    <property type="entry name" value="BPL_LPL_CATALYTIC"/>
    <property type="match status" value="1"/>
</dbReference>
<organism evidence="5 6">
    <name type="scientific">Brachybacterium epidermidis</name>
    <dbReference type="NCBI Taxonomy" id="2781983"/>
    <lineage>
        <taxon>Bacteria</taxon>
        <taxon>Bacillati</taxon>
        <taxon>Actinomycetota</taxon>
        <taxon>Actinomycetes</taxon>
        <taxon>Micrococcales</taxon>
        <taxon>Dermabacteraceae</taxon>
        <taxon>Brachybacterium</taxon>
    </lineage>
</organism>
<dbReference type="PANTHER" id="PTHR12835:SF5">
    <property type="entry name" value="BIOTIN--PROTEIN LIGASE"/>
    <property type="match status" value="1"/>
</dbReference>
<dbReference type="InterPro" id="IPR004143">
    <property type="entry name" value="BPL_LPL_catalytic"/>
</dbReference>
<evidence type="ECO:0000256" key="1">
    <source>
        <dbReference type="ARBA" id="ARBA00023267"/>
    </source>
</evidence>
<evidence type="ECO:0000259" key="4">
    <source>
        <dbReference type="PROSITE" id="PS51733"/>
    </source>
</evidence>
<reference evidence="5 6" key="1">
    <citation type="submission" date="2020-10" db="EMBL/GenBank/DDBJ databases">
        <title>Draft genome and description of Brachybacterium epidermidis sp nov.</title>
        <authorList>
            <person name="Boxberger M."/>
            <person name="La Scola B."/>
        </authorList>
    </citation>
    <scope>NUCLEOTIDE SEQUENCE [LARGE SCALE GENOMIC DNA]</scope>
    <source>
        <strain evidence="5 6">Marseille-Q2903</strain>
    </source>
</reference>
<dbReference type="Gene3D" id="3.30.930.10">
    <property type="entry name" value="Bira Bifunctional Protein, Domain 2"/>
    <property type="match status" value="1"/>
</dbReference>
<feature type="region of interest" description="Disordered" evidence="3">
    <location>
        <begin position="166"/>
        <end position="193"/>
    </location>
</feature>